<dbReference type="InterPro" id="IPR050583">
    <property type="entry name" value="Mycobacterial_A85_antigen"/>
</dbReference>
<dbReference type="Proteomes" id="UP000019678">
    <property type="component" value="Unassembled WGS sequence"/>
</dbReference>
<dbReference type="SUPFAM" id="SSF53474">
    <property type="entry name" value="alpha/beta-Hydrolases"/>
    <property type="match status" value="1"/>
</dbReference>
<dbReference type="EMBL" id="ASRX01000062">
    <property type="protein sequence ID" value="EYF02309.1"/>
    <property type="molecule type" value="Genomic_DNA"/>
</dbReference>
<dbReference type="eggNOG" id="COG2382">
    <property type="taxonomic scope" value="Bacteria"/>
</dbReference>
<dbReference type="RefSeq" id="WP_044247763.1">
    <property type="nucleotide sequence ID" value="NZ_ASRX01000062.1"/>
</dbReference>
<gene>
    <name evidence="1" type="ORF">CAP_7238</name>
</gene>
<dbReference type="InterPro" id="IPR029058">
    <property type="entry name" value="AB_hydrolase_fold"/>
</dbReference>
<proteinExistence type="predicted"/>
<evidence type="ECO:0000313" key="2">
    <source>
        <dbReference type="Proteomes" id="UP000019678"/>
    </source>
</evidence>
<dbReference type="PANTHER" id="PTHR48098">
    <property type="entry name" value="ENTEROCHELIN ESTERASE-RELATED"/>
    <property type="match status" value="1"/>
</dbReference>
<sequence length="255" mass="28431">MPYPLGALFQLGPFFIPGLRPRHVRVFIPPEARYRDRPPATLFLFDGQNVFDDAPSFAGGWRLHETVGKLSLRRHRRPILVGIDHGYEDRIKELSPWPTRHGPGHADLLIGWICGELAPFLAREIGLALTPEHVAIGGSSMGGLAALHAHFTRPELFGAVLSMSPSLWLGEGRIFQDLTARPRPLTSTIYLDAGGKESSGKMLQAATHLADALQRRGYGPEALRFRADRRGAHNELAWRRRTPGALRFLFANRTR</sequence>
<reference evidence="1 2" key="1">
    <citation type="submission" date="2013-05" db="EMBL/GenBank/DDBJ databases">
        <title>Genome assembly of Chondromyces apiculatus DSM 436.</title>
        <authorList>
            <person name="Sharma G."/>
            <person name="Khatri I."/>
            <person name="Kaur C."/>
            <person name="Mayilraj S."/>
            <person name="Subramanian S."/>
        </authorList>
    </citation>
    <scope>NUCLEOTIDE SEQUENCE [LARGE SCALE GENOMIC DNA]</scope>
    <source>
        <strain evidence="1 2">DSM 436</strain>
    </source>
</reference>
<dbReference type="Pfam" id="PF00756">
    <property type="entry name" value="Esterase"/>
    <property type="match status" value="1"/>
</dbReference>
<dbReference type="STRING" id="1192034.CAP_7238"/>
<name>A0A017SZ81_9BACT</name>
<evidence type="ECO:0000313" key="1">
    <source>
        <dbReference type="EMBL" id="EYF02309.1"/>
    </source>
</evidence>
<dbReference type="Gene3D" id="3.40.50.1820">
    <property type="entry name" value="alpha/beta hydrolase"/>
    <property type="match status" value="1"/>
</dbReference>
<comment type="caution">
    <text evidence="1">The sequence shown here is derived from an EMBL/GenBank/DDBJ whole genome shotgun (WGS) entry which is preliminary data.</text>
</comment>
<dbReference type="OrthoDB" id="49490at2"/>
<organism evidence="1 2">
    <name type="scientific">Chondromyces apiculatus DSM 436</name>
    <dbReference type="NCBI Taxonomy" id="1192034"/>
    <lineage>
        <taxon>Bacteria</taxon>
        <taxon>Pseudomonadati</taxon>
        <taxon>Myxococcota</taxon>
        <taxon>Polyangia</taxon>
        <taxon>Polyangiales</taxon>
        <taxon>Polyangiaceae</taxon>
        <taxon>Chondromyces</taxon>
    </lineage>
</organism>
<dbReference type="AlphaFoldDB" id="A0A017SZ81"/>
<keyword evidence="2" id="KW-1185">Reference proteome</keyword>
<accession>A0A017SZ81</accession>
<dbReference type="PANTHER" id="PTHR48098:SF6">
    <property type="entry name" value="FERRI-BACILLIBACTIN ESTERASE BESA"/>
    <property type="match status" value="1"/>
</dbReference>
<dbReference type="InterPro" id="IPR000801">
    <property type="entry name" value="Esterase-like"/>
</dbReference>
<protein>
    <submittedName>
        <fullName evidence="1">Putative alpha-dextrin endo-1, 6-alpha-glucosidase</fullName>
    </submittedName>
</protein>